<reference evidence="1" key="1">
    <citation type="submission" date="2020-06" db="EMBL/GenBank/DDBJ databases">
        <authorList>
            <person name="Li T."/>
            <person name="Hu X."/>
            <person name="Zhang T."/>
            <person name="Song X."/>
            <person name="Zhang H."/>
            <person name="Dai N."/>
            <person name="Sheng W."/>
            <person name="Hou X."/>
            <person name="Wei L."/>
        </authorList>
    </citation>
    <scope>NUCLEOTIDE SEQUENCE</scope>
    <source>
        <strain evidence="1">G02</strain>
        <tissue evidence="1">Leaf</tissue>
    </source>
</reference>
<dbReference type="EMBL" id="JACGWJ010000300">
    <property type="protein sequence ID" value="KAL0293513.1"/>
    <property type="molecule type" value="Genomic_DNA"/>
</dbReference>
<reference evidence="1" key="2">
    <citation type="journal article" date="2024" name="Plant">
        <title>Genomic evolution and insights into agronomic trait innovations of Sesamum species.</title>
        <authorList>
            <person name="Miao H."/>
            <person name="Wang L."/>
            <person name="Qu L."/>
            <person name="Liu H."/>
            <person name="Sun Y."/>
            <person name="Le M."/>
            <person name="Wang Q."/>
            <person name="Wei S."/>
            <person name="Zheng Y."/>
            <person name="Lin W."/>
            <person name="Duan Y."/>
            <person name="Cao H."/>
            <person name="Xiong S."/>
            <person name="Wang X."/>
            <person name="Wei L."/>
            <person name="Li C."/>
            <person name="Ma Q."/>
            <person name="Ju M."/>
            <person name="Zhao R."/>
            <person name="Li G."/>
            <person name="Mu C."/>
            <person name="Tian Q."/>
            <person name="Mei H."/>
            <person name="Zhang T."/>
            <person name="Gao T."/>
            <person name="Zhang H."/>
        </authorList>
    </citation>
    <scope>NUCLEOTIDE SEQUENCE</scope>
    <source>
        <strain evidence="1">G02</strain>
    </source>
</reference>
<gene>
    <name evidence="1" type="ORF">Sradi_6932700</name>
</gene>
<dbReference type="AlphaFoldDB" id="A0AAW2JIV8"/>
<protein>
    <submittedName>
        <fullName evidence="1">Uncharacterized protein</fullName>
    </submittedName>
</protein>
<comment type="caution">
    <text evidence="1">The sequence shown here is derived from an EMBL/GenBank/DDBJ whole genome shotgun (WGS) entry which is preliminary data.</text>
</comment>
<proteinExistence type="predicted"/>
<evidence type="ECO:0000313" key="1">
    <source>
        <dbReference type="EMBL" id="KAL0293513.1"/>
    </source>
</evidence>
<sequence>MAGLKTSEEDHHLYPSLYLLVPAGELPLCELLTLSEPSTDRCANCTGHCAKWPLSQSVNGGTGALGISFLLAVGVINAIELRYSSSRSSLLSELPSLCSGLTFTNSFLSATNFKA</sequence>
<accession>A0AAW2JIV8</accession>
<name>A0AAW2JIV8_SESRA</name>
<organism evidence="1">
    <name type="scientific">Sesamum radiatum</name>
    <name type="common">Black benniseed</name>
    <dbReference type="NCBI Taxonomy" id="300843"/>
    <lineage>
        <taxon>Eukaryota</taxon>
        <taxon>Viridiplantae</taxon>
        <taxon>Streptophyta</taxon>
        <taxon>Embryophyta</taxon>
        <taxon>Tracheophyta</taxon>
        <taxon>Spermatophyta</taxon>
        <taxon>Magnoliopsida</taxon>
        <taxon>eudicotyledons</taxon>
        <taxon>Gunneridae</taxon>
        <taxon>Pentapetalae</taxon>
        <taxon>asterids</taxon>
        <taxon>lamiids</taxon>
        <taxon>Lamiales</taxon>
        <taxon>Pedaliaceae</taxon>
        <taxon>Sesamum</taxon>
    </lineage>
</organism>